<keyword evidence="6" id="KW-0067">ATP-binding</keyword>
<evidence type="ECO:0000256" key="7">
    <source>
        <dbReference type="ARBA" id="ARBA00022989"/>
    </source>
</evidence>
<evidence type="ECO:0000259" key="10">
    <source>
        <dbReference type="PROSITE" id="PS50929"/>
    </source>
</evidence>
<keyword evidence="4" id="KW-0677">Repeat</keyword>
<dbReference type="InterPro" id="IPR011527">
    <property type="entry name" value="ABC1_TM_dom"/>
</dbReference>
<organism evidence="11 12">
    <name type="scientific">Lymnaea stagnalis</name>
    <name type="common">Great pond snail</name>
    <name type="synonym">Helix stagnalis</name>
    <dbReference type="NCBI Taxonomy" id="6523"/>
    <lineage>
        <taxon>Eukaryota</taxon>
        <taxon>Metazoa</taxon>
        <taxon>Spiralia</taxon>
        <taxon>Lophotrochozoa</taxon>
        <taxon>Mollusca</taxon>
        <taxon>Gastropoda</taxon>
        <taxon>Heterobranchia</taxon>
        <taxon>Euthyneura</taxon>
        <taxon>Panpulmonata</taxon>
        <taxon>Hygrophila</taxon>
        <taxon>Lymnaeoidea</taxon>
        <taxon>Lymnaeidae</taxon>
        <taxon>Lymnaea</taxon>
    </lineage>
</organism>
<dbReference type="PROSITE" id="PS50929">
    <property type="entry name" value="ABC_TM1F"/>
    <property type="match status" value="1"/>
</dbReference>
<evidence type="ECO:0000313" key="11">
    <source>
        <dbReference type="EMBL" id="CAL1545843.1"/>
    </source>
</evidence>
<keyword evidence="5" id="KW-0547">Nucleotide-binding</keyword>
<evidence type="ECO:0000256" key="3">
    <source>
        <dbReference type="ARBA" id="ARBA00022692"/>
    </source>
</evidence>
<keyword evidence="2" id="KW-0813">Transport</keyword>
<feature type="transmembrane region" description="Helical" evidence="9">
    <location>
        <begin position="70"/>
        <end position="92"/>
    </location>
</feature>
<comment type="subcellular location">
    <subcellularLocation>
        <location evidence="1">Endomembrane system</location>
        <topology evidence="1">Multi-pass membrane protein</topology>
    </subcellularLocation>
</comment>
<feature type="non-terminal residue" evidence="11">
    <location>
        <position position="143"/>
    </location>
</feature>
<evidence type="ECO:0000256" key="2">
    <source>
        <dbReference type="ARBA" id="ARBA00022448"/>
    </source>
</evidence>
<dbReference type="Gene3D" id="1.20.1560.10">
    <property type="entry name" value="ABC transporter type 1, transmembrane domain"/>
    <property type="match status" value="1"/>
</dbReference>
<evidence type="ECO:0000256" key="5">
    <source>
        <dbReference type="ARBA" id="ARBA00022741"/>
    </source>
</evidence>
<dbReference type="GO" id="GO:0005524">
    <property type="term" value="F:ATP binding"/>
    <property type="evidence" value="ECO:0007669"/>
    <property type="project" value="UniProtKB-KW"/>
</dbReference>
<proteinExistence type="predicted"/>
<keyword evidence="3 9" id="KW-0812">Transmembrane</keyword>
<protein>
    <recommendedName>
        <fullName evidence="10">ABC transmembrane type-1 domain-containing protein</fullName>
    </recommendedName>
</protein>
<dbReference type="InterPro" id="IPR050173">
    <property type="entry name" value="ABC_transporter_C-like"/>
</dbReference>
<feature type="domain" description="ABC transmembrane type-1" evidence="10">
    <location>
        <begin position="1"/>
        <end position="143"/>
    </location>
</feature>
<dbReference type="GO" id="GO:0140359">
    <property type="term" value="F:ABC-type transporter activity"/>
    <property type="evidence" value="ECO:0007669"/>
    <property type="project" value="InterPro"/>
</dbReference>
<keyword evidence="8 9" id="KW-0472">Membrane</keyword>
<evidence type="ECO:0000313" key="12">
    <source>
        <dbReference type="Proteomes" id="UP001497497"/>
    </source>
</evidence>
<name>A0AAV2II32_LYMST</name>
<keyword evidence="12" id="KW-1185">Reference proteome</keyword>
<dbReference type="SUPFAM" id="SSF90123">
    <property type="entry name" value="ABC transporter transmembrane region"/>
    <property type="match status" value="1"/>
</dbReference>
<dbReference type="GO" id="GO:0016020">
    <property type="term" value="C:membrane"/>
    <property type="evidence" value="ECO:0007669"/>
    <property type="project" value="InterPro"/>
</dbReference>
<evidence type="ECO:0000256" key="1">
    <source>
        <dbReference type="ARBA" id="ARBA00004127"/>
    </source>
</evidence>
<comment type="caution">
    <text evidence="11">The sequence shown here is derived from an EMBL/GenBank/DDBJ whole genome shotgun (WGS) entry which is preliminary data.</text>
</comment>
<sequence>MLGLLATKIINSVFSQSSQYLCTRLAIRVRSAAIGAIFQKSLNISSEARRQSNLGEIVNLMSVDTNHLELFLCSVYWLWMSIPLLILAIFFLYEIIGLSMFAALGVICFLLVMNLITSQVTRTFQEKIMKVKDQRLVMLSEVL</sequence>
<dbReference type="GO" id="GO:0012505">
    <property type="term" value="C:endomembrane system"/>
    <property type="evidence" value="ECO:0007669"/>
    <property type="project" value="UniProtKB-SubCell"/>
</dbReference>
<dbReference type="EMBL" id="CAXITT010000742">
    <property type="protein sequence ID" value="CAL1545843.1"/>
    <property type="molecule type" value="Genomic_DNA"/>
</dbReference>
<evidence type="ECO:0000256" key="6">
    <source>
        <dbReference type="ARBA" id="ARBA00022840"/>
    </source>
</evidence>
<feature type="transmembrane region" description="Helical" evidence="9">
    <location>
        <begin position="98"/>
        <end position="117"/>
    </location>
</feature>
<dbReference type="AlphaFoldDB" id="A0AAV2II32"/>
<reference evidence="11 12" key="1">
    <citation type="submission" date="2024-04" db="EMBL/GenBank/DDBJ databases">
        <authorList>
            <consortium name="Genoscope - CEA"/>
            <person name="William W."/>
        </authorList>
    </citation>
    <scope>NUCLEOTIDE SEQUENCE [LARGE SCALE GENOMIC DNA]</scope>
</reference>
<dbReference type="PANTHER" id="PTHR24223:SF443">
    <property type="entry name" value="MULTIDRUG-RESISTANCE LIKE PROTEIN 1, ISOFORM I"/>
    <property type="match status" value="1"/>
</dbReference>
<keyword evidence="7 9" id="KW-1133">Transmembrane helix</keyword>
<dbReference type="InterPro" id="IPR036640">
    <property type="entry name" value="ABC1_TM_sf"/>
</dbReference>
<dbReference type="PANTHER" id="PTHR24223">
    <property type="entry name" value="ATP-BINDING CASSETTE SUB-FAMILY C"/>
    <property type="match status" value="1"/>
</dbReference>
<evidence type="ECO:0000256" key="4">
    <source>
        <dbReference type="ARBA" id="ARBA00022737"/>
    </source>
</evidence>
<dbReference type="Pfam" id="PF00664">
    <property type="entry name" value="ABC_membrane"/>
    <property type="match status" value="1"/>
</dbReference>
<accession>A0AAV2II32</accession>
<evidence type="ECO:0000256" key="8">
    <source>
        <dbReference type="ARBA" id="ARBA00023136"/>
    </source>
</evidence>
<gene>
    <name evidence="11" type="ORF">GSLYS_00019220001</name>
</gene>
<dbReference type="Proteomes" id="UP001497497">
    <property type="component" value="Unassembled WGS sequence"/>
</dbReference>
<evidence type="ECO:0000256" key="9">
    <source>
        <dbReference type="SAM" id="Phobius"/>
    </source>
</evidence>